<keyword evidence="7 9" id="KW-0503">Monooxygenase</keyword>
<dbReference type="InterPro" id="IPR036396">
    <property type="entry name" value="Cyt_P450_sf"/>
</dbReference>
<keyword evidence="11" id="KW-1185">Reference proteome</keyword>
<evidence type="ECO:0000256" key="6">
    <source>
        <dbReference type="ARBA" id="ARBA00023004"/>
    </source>
</evidence>
<dbReference type="KEGG" id="pno:SNOG_16355"/>
<dbReference type="OrthoDB" id="1470350at2759"/>
<evidence type="ECO:0000313" key="10">
    <source>
        <dbReference type="EMBL" id="QRD07668.1"/>
    </source>
</evidence>
<evidence type="ECO:0000256" key="4">
    <source>
        <dbReference type="ARBA" id="ARBA00022723"/>
    </source>
</evidence>
<evidence type="ECO:0000256" key="8">
    <source>
        <dbReference type="PIRSR" id="PIRSR602402-1"/>
    </source>
</evidence>
<dbReference type="CDD" id="cd11063">
    <property type="entry name" value="CYP52"/>
    <property type="match status" value="1"/>
</dbReference>
<comment type="similarity">
    <text evidence="2 9">Belongs to the cytochrome P450 family.</text>
</comment>
<dbReference type="GO" id="GO:0020037">
    <property type="term" value="F:heme binding"/>
    <property type="evidence" value="ECO:0007669"/>
    <property type="project" value="InterPro"/>
</dbReference>
<dbReference type="Pfam" id="PF00067">
    <property type="entry name" value="p450"/>
    <property type="match status" value="1"/>
</dbReference>
<evidence type="ECO:0000256" key="5">
    <source>
        <dbReference type="ARBA" id="ARBA00023002"/>
    </source>
</evidence>
<evidence type="ECO:0000313" key="11">
    <source>
        <dbReference type="Proteomes" id="UP000663193"/>
    </source>
</evidence>
<dbReference type="GO" id="GO:0005506">
    <property type="term" value="F:iron ion binding"/>
    <property type="evidence" value="ECO:0007669"/>
    <property type="project" value="InterPro"/>
</dbReference>
<dbReference type="PRINTS" id="PR00464">
    <property type="entry name" value="EP450II"/>
</dbReference>
<comment type="cofactor">
    <cofactor evidence="1 8">
        <name>heme</name>
        <dbReference type="ChEBI" id="CHEBI:30413"/>
    </cofactor>
</comment>
<dbReference type="PRINTS" id="PR01239">
    <property type="entry name" value="EP450IICYP52"/>
</dbReference>
<dbReference type="AlphaFoldDB" id="A0A7U2ID95"/>
<dbReference type="InterPro" id="IPR002974">
    <property type="entry name" value="Cyt_P450_E_CYP52_ascomycetes"/>
</dbReference>
<evidence type="ECO:0000256" key="1">
    <source>
        <dbReference type="ARBA" id="ARBA00001971"/>
    </source>
</evidence>
<dbReference type="Proteomes" id="UP000663193">
    <property type="component" value="Chromosome 23"/>
</dbReference>
<protein>
    <recommendedName>
        <fullName evidence="12">Cytochrome P450</fullName>
    </recommendedName>
</protein>
<evidence type="ECO:0008006" key="12">
    <source>
        <dbReference type="Google" id="ProtNLM"/>
    </source>
</evidence>
<evidence type="ECO:0000256" key="3">
    <source>
        <dbReference type="ARBA" id="ARBA00022617"/>
    </source>
</evidence>
<keyword evidence="4 8" id="KW-0479">Metal-binding</keyword>
<keyword evidence="5 9" id="KW-0560">Oxidoreductase</keyword>
<reference evidence="11" key="1">
    <citation type="journal article" date="2021" name="BMC Genomics">
        <title>Chromosome-level genome assembly and manually-curated proteome of model necrotroph Parastagonospora nodorum Sn15 reveals a genome-wide trove of candidate effector homologs, and redundancy of virulence-related functions within an accessory chromosome.</title>
        <authorList>
            <person name="Bertazzoni S."/>
            <person name="Jones D.A.B."/>
            <person name="Phan H.T."/>
            <person name="Tan K.-C."/>
            <person name="Hane J.K."/>
        </authorList>
    </citation>
    <scope>NUCLEOTIDE SEQUENCE [LARGE SCALE GENOMIC DNA]</scope>
    <source>
        <strain evidence="11">SN15 / ATCC MYA-4574 / FGSC 10173)</strain>
    </source>
</reference>
<dbReference type="PRINTS" id="PR00385">
    <property type="entry name" value="P450"/>
</dbReference>
<evidence type="ECO:0000256" key="9">
    <source>
        <dbReference type="RuleBase" id="RU000461"/>
    </source>
</evidence>
<evidence type="ECO:0000256" key="2">
    <source>
        <dbReference type="ARBA" id="ARBA00010617"/>
    </source>
</evidence>
<name>A0A7U2ID95_PHANO</name>
<dbReference type="SUPFAM" id="SSF48264">
    <property type="entry name" value="Cytochrome P450"/>
    <property type="match status" value="1"/>
</dbReference>
<dbReference type="VEuPathDB" id="FungiDB:JI435_163550"/>
<proteinExistence type="inferred from homology"/>
<accession>A0A7U2ID95</accession>
<evidence type="ECO:0000256" key="7">
    <source>
        <dbReference type="ARBA" id="ARBA00023033"/>
    </source>
</evidence>
<dbReference type="GO" id="GO:0016712">
    <property type="term" value="F:oxidoreductase activity, acting on paired donors, with incorporation or reduction of molecular oxygen, reduced flavin or flavoprotein as one donor, and incorporation of one atom of oxygen"/>
    <property type="evidence" value="ECO:0007669"/>
    <property type="project" value="InterPro"/>
</dbReference>
<dbReference type="OMA" id="RRWTEDP"/>
<sequence>MTFFSNKLTISFVVLLVLYTLRFAGTFLTRYRVARRLSCREPPSPPSKDWLFGLDFVYQQIVNIQKDRRNASTRELHEQYGHTFQSKFYGSRKIHSVEPQNVQAVMSTDFKSWGVQPLRLFAFQPLIGVGIMGTDGHAWEKSRALLKPAFARKEISDLPAFNVHVQNLLNQIPKDGSTVDLRPLFTHMALDAATEMLFGESLNMLGNPTPKNESWLRSMNYGQMTLGKRMQLPQWNIFTRDARFWSSCKTVHDFVSEKVDAVAKDPEKYSFDDKNVDAHYVLAHELLKETLDTQTIRNELLNVFLPAHEATGVALTNIFFNVARYPRVWEKLRKETLALPAGQDITFESLKGMKYLQAVIAESLRLNPSIGTTSRIALRDTTLPRGGGIDGTSPIYVCKGDIFSISFYSLHRRKDLFGEDAETFRPERWEEGLKPGHWAYLPFSGGPRVCIGQQMAITQAAYTIVRFLQTFGTLENRDPVWEFQEMYTLSTQSRNGAKVAFGAA</sequence>
<feature type="binding site" description="axial binding residue" evidence="8">
    <location>
        <position position="450"/>
    </location>
    <ligand>
        <name>heme</name>
        <dbReference type="ChEBI" id="CHEBI:30413"/>
    </ligand>
    <ligandPart>
        <name>Fe</name>
        <dbReference type="ChEBI" id="CHEBI:18248"/>
    </ligandPart>
</feature>
<keyword evidence="6 8" id="KW-0408">Iron</keyword>
<dbReference type="InterPro" id="IPR017972">
    <property type="entry name" value="Cyt_P450_CS"/>
</dbReference>
<dbReference type="PANTHER" id="PTHR24287">
    <property type="entry name" value="P450, PUTATIVE (EUROFUNG)-RELATED"/>
    <property type="match status" value="1"/>
</dbReference>
<dbReference type="InterPro" id="IPR002402">
    <property type="entry name" value="Cyt_P450_E_grp-II"/>
</dbReference>
<gene>
    <name evidence="10" type="ORF">JI435_163550</name>
</gene>
<dbReference type="Gene3D" id="1.10.630.10">
    <property type="entry name" value="Cytochrome P450"/>
    <property type="match status" value="1"/>
</dbReference>
<dbReference type="InterPro" id="IPR001128">
    <property type="entry name" value="Cyt_P450"/>
</dbReference>
<dbReference type="PROSITE" id="PS00086">
    <property type="entry name" value="CYTOCHROME_P450"/>
    <property type="match status" value="1"/>
</dbReference>
<keyword evidence="3 8" id="KW-0349">Heme</keyword>
<dbReference type="EMBL" id="CP069045">
    <property type="protein sequence ID" value="QRD07668.1"/>
    <property type="molecule type" value="Genomic_DNA"/>
</dbReference>
<dbReference type="InterPro" id="IPR047146">
    <property type="entry name" value="Cyt_P450_E_CYP52_fungi"/>
</dbReference>
<dbReference type="RefSeq" id="XP_001806478.1">
    <property type="nucleotide sequence ID" value="XM_001806426.1"/>
</dbReference>
<dbReference type="PANTHER" id="PTHR24287:SF17">
    <property type="entry name" value="P450, PUTATIVE (EUROFUNG)-RELATED"/>
    <property type="match status" value="1"/>
</dbReference>
<organism evidence="10 11">
    <name type="scientific">Phaeosphaeria nodorum (strain SN15 / ATCC MYA-4574 / FGSC 10173)</name>
    <name type="common">Glume blotch fungus</name>
    <name type="synonym">Parastagonospora nodorum</name>
    <dbReference type="NCBI Taxonomy" id="321614"/>
    <lineage>
        <taxon>Eukaryota</taxon>
        <taxon>Fungi</taxon>
        <taxon>Dikarya</taxon>
        <taxon>Ascomycota</taxon>
        <taxon>Pezizomycotina</taxon>
        <taxon>Dothideomycetes</taxon>
        <taxon>Pleosporomycetidae</taxon>
        <taxon>Pleosporales</taxon>
        <taxon>Pleosporineae</taxon>
        <taxon>Phaeosphaeriaceae</taxon>
        <taxon>Parastagonospora</taxon>
    </lineage>
</organism>